<dbReference type="GO" id="GO:0003677">
    <property type="term" value="F:DNA binding"/>
    <property type="evidence" value="ECO:0007669"/>
    <property type="project" value="InterPro"/>
</dbReference>
<dbReference type="AlphaFoldDB" id="A0A9W9Z3S8"/>
<dbReference type="GO" id="GO:0005634">
    <property type="term" value="C:nucleus"/>
    <property type="evidence" value="ECO:0007669"/>
    <property type="project" value="TreeGrafter"/>
</dbReference>
<feature type="compositionally biased region" description="Low complexity" evidence="3">
    <location>
        <begin position="256"/>
        <end position="269"/>
    </location>
</feature>
<dbReference type="PROSITE" id="PS51184">
    <property type="entry name" value="JMJC"/>
    <property type="match status" value="1"/>
</dbReference>
<accession>A0A9W9Z3S8</accession>
<dbReference type="GO" id="GO:0006355">
    <property type="term" value="P:regulation of DNA-templated transcription"/>
    <property type="evidence" value="ECO:0007669"/>
    <property type="project" value="TreeGrafter"/>
</dbReference>
<sequence>MGFKRIPSPRSDLFSGISPQPVNTACMSHVNASSLGVFSSGNQPTALRSNIQQRKTLLKACLPLGLIWNRPIPYHLPLHEILPPNRTLSLSISLNLRVFSGTYSMSHANSNAATLEGYSLGPMQDRQHVSVIQRTSVGKGEPLNSMRRELCVGEQENFRAYRLPKAFQGGDSRSDSSSSNAVFNALPDASAREHLMRRQPYLNDHSTGNLNNREASIPLVHLTIPARPPSSDSPSSTGSRKNIVSDSTVTGSTAAKSSSSSPKIVKKSLSSKGKETVYPSLEKTNGSPVFHPSEEEFRDPISYIKMISRDAAKFGLCVIVPPESWKPEFQVPDNLRFNSECQLIHRLVDRWGPMEEELACIKKHLDQQSISLVPMPQIGGYELDLPQFSKVVKQFGGLQKVIDSKKWTKIADMLKIPRAAQDRIGKLQDIYCKYLLSYDLLPKEEKAELLQLVQSERESSANCEQDTDSSSVKGRSLSLVPFQRLARNVQGHFFKNPPSVNDVEMCTLFPPLWSHVMMLLYLYSGNSGGFVHSRENYVSVHRGSLDTNQENSCFPTDKANAYSKHGWNLNVLPHLPGSVLKHLGFVQDITVPWLQFDMIFSVKSWQTHPLALYTVDYLHSGAEKIWYSIPAGEKQKFISLYGHEDNGATETAQVDKMVSPSTLTDSGVTVTRVVQKQGHFVIVFPEAYYSSVSCGSPFLKLCPLPRLTGCYWGSKRYKTCKARLGGASSHMTDCCLAWLKS</sequence>
<dbReference type="CDD" id="cd16870">
    <property type="entry name" value="ARID_JARD2"/>
    <property type="match status" value="1"/>
</dbReference>
<dbReference type="PANTHER" id="PTHR10694">
    <property type="entry name" value="LYSINE-SPECIFIC DEMETHYLASE"/>
    <property type="match status" value="1"/>
</dbReference>
<organism evidence="7 8">
    <name type="scientific">Desmophyllum pertusum</name>
    <dbReference type="NCBI Taxonomy" id="174260"/>
    <lineage>
        <taxon>Eukaryota</taxon>
        <taxon>Metazoa</taxon>
        <taxon>Cnidaria</taxon>
        <taxon>Anthozoa</taxon>
        <taxon>Hexacorallia</taxon>
        <taxon>Scleractinia</taxon>
        <taxon>Caryophylliina</taxon>
        <taxon>Caryophylliidae</taxon>
        <taxon>Desmophyllum</taxon>
    </lineage>
</organism>
<dbReference type="PROSITE" id="PS51183">
    <property type="entry name" value="JMJN"/>
    <property type="match status" value="1"/>
</dbReference>
<dbReference type="SMART" id="SM00558">
    <property type="entry name" value="JmjC"/>
    <property type="match status" value="1"/>
</dbReference>
<feature type="compositionally biased region" description="Polar residues" evidence="3">
    <location>
        <begin position="237"/>
        <end position="255"/>
    </location>
</feature>
<keyword evidence="1" id="KW-0479">Metal-binding</keyword>
<feature type="region of interest" description="Disordered" evidence="3">
    <location>
        <begin position="224"/>
        <end position="269"/>
    </location>
</feature>
<dbReference type="GO" id="GO:0046872">
    <property type="term" value="F:metal ion binding"/>
    <property type="evidence" value="ECO:0007669"/>
    <property type="project" value="UniProtKB-KW"/>
</dbReference>
<gene>
    <name evidence="7" type="primary">JARID2_1</name>
    <name evidence="7" type="ORF">OS493_004880</name>
</gene>
<evidence type="ECO:0000256" key="1">
    <source>
        <dbReference type="ARBA" id="ARBA00022723"/>
    </source>
</evidence>
<dbReference type="Pfam" id="PF02373">
    <property type="entry name" value="JmjC"/>
    <property type="match status" value="1"/>
</dbReference>
<evidence type="ECO:0000313" key="7">
    <source>
        <dbReference type="EMBL" id="KAJ7374542.1"/>
    </source>
</evidence>
<dbReference type="OrthoDB" id="8951118at2759"/>
<dbReference type="Pfam" id="PF01388">
    <property type="entry name" value="ARID"/>
    <property type="match status" value="1"/>
</dbReference>
<dbReference type="Proteomes" id="UP001163046">
    <property type="component" value="Unassembled WGS sequence"/>
</dbReference>
<dbReference type="InterPro" id="IPR036431">
    <property type="entry name" value="ARID_dom_sf"/>
</dbReference>
<evidence type="ECO:0000256" key="2">
    <source>
        <dbReference type="ARBA" id="ARBA00023004"/>
    </source>
</evidence>
<dbReference type="PANTHER" id="PTHR10694:SF33">
    <property type="entry name" value="LYSINE-SPECIFIC DEMETHYLASE 5"/>
    <property type="match status" value="1"/>
</dbReference>
<feature type="domain" description="ARID" evidence="4">
    <location>
        <begin position="351"/>
        <end position="443"/>
    </location>
</feature>
<keyword evidence="8" id="KW-1185">Reference proteome</keyword>
<dbReference type="Gene3D" id="1.10.150.60">
    <property type="entry name" value="ARID DNA-binding domain"/>
    <property type="match status" value="1"/>
</dbReference>
<dbReference type="SUPFAM" id="SSF46774">
    <property type="entry name" value="ARID-like"/>
    <property type="match status" value="1"/>
</dbReference>
<dbReference type="FunFam" id="1.10.150.60:FF:000012">
    <property type="entry name" value="Blast:Protein Jumonji"/>
    <property type="match status" value="1"/>
</dbReference>
<dbReference type="PROSITE" id="PS51011">
    <property type="entry name" value="ARID"/>
    <property type="match status" value="1"/>
</dbReference>
<dbReference type="InterPro" id="IPR003349">
    <property type="entry name" value="JmjN"/>
</dbReference>
<dbReference type="GO" id="GO:0000785">
    <property type="term" value="C:chromatin"/>
    <property type="evidence" value="ECO:0007669"/>
    <property type="project" value="TreeGrafter"/>
</dbReference>
<evidence type="ECO:0000259" key="6">
    <source>
        <dbReference type="PROSITE" id="PS51184"/>
    </source>
</evidence>
<name>A0A9W9Z3S8_9CNID</name>
<dbReference type="SMART" id="SM00545">
    <property type="entry name" value="JmjN"/>
    <property type="match status" value="1"/>
</dbReference>
<dbReference type="InterPro" id="IPR003347">
    <property type="entry name" value="JmjC_dom"/>
</dbReference>
<dbReference type="SMART" id="SM01014">
    <property type="entry name" value="ARID"/>
    <property type="match status" value="1"/>
</dbReference>
<proteinExistence type="predicted"/>
<dbReference type="InterPro" id="IPR001606">
    <property type="entry name" value="ARID_dom"/>
</dbReference>
<dbReference type="GO" id="GO:0034647">
    <property type="term" value="F:histone H3K4me/H3K4me2/H3K4me3 demethylase activity"/>
    <property type="evidence" value="ECO:0007669"/>
    <property type="project" value="TreeGrafter"/>
</dbReference>
<comment type="caution">
    <text evidence="7">The sequence shown here is derived from an EMBL/GenBank/DDBJ whole genome shotgun (WGS) entry which is preliminary data.</text>
</comment>
<evidence type="ECO:0000313" key="8">
    <source>
        <dbReference type="Proteomes" id="UP001163046"/>
    </source>
</evidence>
<dbReference type="Gene3D" id="2.60.120.650">
    <property type="entry name" value="Cupin"/>
    <property type="match status" value="1"/>
</dbReference>
<reference evidence="7" key="1">
    <citation type="submission" date="2023-01" db="EMBL/GenBank/DDBJ databases">
        <title>Genome assembly of the deep-sea coral Lophelia pertusa.</title>
        <authorList>
            <person name="Herrera S."/>
            <person name="Cordes E."/>
        </authorList>
    </citation>
    <scope>NUCLEOTIDE SEQUENCE</scope>
    <source>
        <strain evidence="7">USNM1676648</strain>
        <tissue evidence="7">Polyp</tissue>
    </source>
</reference>
<evidence type="ECO:0000259" key="5">
    <source>
        <dbReference type="PROSITE" id="PS51183"/>
    </source>
</evidence>
<dbReference type="SMART" id="SM00501">
    <property type="entry name" value="BRIGHT"/>
    <property type="match status" value="1"/>
</dbReference>
<dbReference type="EMBL" id="MU826827">
    <property type="protein sequence ID" value="KAJ7374542.1"/>
    <property type="molecule type" value="Genomic_DNA"/>
</dbReference>
<dbReference type="Pfam" id="PF02375">
    <property type="entry name" value="JmjN"/>
    <property type="match status" value="1"/>
</dbReference>
<evidence type="ECO:0000259" key="4">
    <source>
        <dbReference type="PROSITE" id="PS51011"/>
    </source>
</evidence>
<keyword evidence="2" id="KW-0408">Iron</keyword>
<evidence type="ECO:0000256" key="3">
    <source>
        <dbReference type="SAM" id="MobiDB-lite"/>
    </source>
</evidence>
<protein>
    <submittedName>
        <fullName evidence="7">Jumonji and AT-rich interaction domain containing 2</fullName>
    </submittedName>
</protein>
<feature type="domain" description="JmjC" evidence="6">
    <location>
        <begin position="561"/>
        <end position="718"/>
    </location>
</feature>
<feature type="domain" description="JmjN" evidence="5">
    <location>
        <begin position="287"/>
        <end position="328"/>
    </location>
</feature>